<dbReference type="HOGENOM" id="CLU_015719_2_0_1"/>
<protein>
    <recommendedName>
        <fullName evidence="3">Zinc finger PHD-type domain-containing protein</fullName>
    </recommendedName>
</protein>
<dbReference type="InterPro" id="IPR009689">
    <property type="entry name" value="DUF1280"/>
</dbReference>
<evidence type="ECO:0008006" key="3">
    <source>
        <dbReference type="Google" id="ProtNLM"/>
    </source>
</evidence>
<proteinExistence type="predicted"/>
<dbReference type="OrthoDB" id="5871670at2759"/>
<dbReference type="Proteomes" id="UP000008281">
    <property type="component" value="Unassembled WGS sequence"/>
</dbReference>
<accession>E3MY98</accession>
<dbReference type="PANTHER" id="PTHR31424">
    <property type="entry name" value="PROTEIN CBG23806"/>
    <property type="match status" value="1"/>
</dbReference>
<dbReference type="EMBL" id="DS268495">
    <property type="protein sequence ID" value="EFP12003.1"/>
    <property type="molecule type" value="Genomic_DNA"/>
</dbReference>
<dbReference type="PANTHER" id="PTHR31424:SF3">
    <property type="entry name" value="RING-TYPE DOMAIN-CONTAINING PROTEIN"/>
    <property type="match status" value="1"/>
</dbReference>
<keyword evidence="2" id="KW-1185">Reference proteome</keyword>
<reference evidence="1" key="1">
    <citation type="submission" date="2007-07" db="EMBL/GenBank/DDBJ databases">
        <title>PCAP assembly of the Caenorhabditis remanei genome.</title>
        <authorList>
            <consortium name="The Caenorhabditis remanei Sequencing Consortium"/>
            <person name="Wilson R.K."/>
        </authorList>
    </citation>
    <scope>NUCLEOTIDE SEQUENCE [LARGE SCALE GENOMIC DNA]</scope>
    <source>
        <strain evidence="1">PB4641</strain>
    </source>
</reference>
<organism evidence="2">
    <name type="scientific">Caenorhabditis remanei</name>
    <name type="common">Caenorhabditis vulgaris</name>
    <dbReference type="NCBI Taxonomy" id="31234"/>
    <lineage>
        <taxon>Eukaryota</taxon>
        <taxon>Metazoa</taxon>
        <taxon>Ecdysozoa</taxon>
        <taxon>Nematoda</taxon>
        <taxon>Chromadorea</taxon>
        <taxon>Rhabditida</taxon>
        <taxon>Rhabditina</taxon>
        <taxon>Rhabditomorpha</taxon>
        <taxon>Rhabditoidea</taxon>
        <taxon>Rhabditidae</taxon>
        <taxon>Peloderinae</taxon>
        <taxon>Caenorhabditis</taxon>
    </lineage>
</organism>
<gene>
    <name evidence="1" type="ORF">CRE_31376</name>
</gene>
<evidence type="ECO:0000313" key="2">
    <source>
        <dbReference type="Proteomes" id="UP000008281"/>
    </source>
</evidence>
<dbReference type="eggNOG" id="ENOG502QRBM">
    <property type="taxonomic scope" value="Eukaryota"/>
</dbReference>
<dbReference type="AlphaFoldDB" id="E3MY98"/>
<sequence length="835" mass="95737">MPPIKKKVKSCRENGQNSIQRQLEKSKVENSRIRAGKKADLTTIENIIIAMTMIRNDISVSMKEVIFWKDSTVKLEQEKDIIKSEISEKSLQLQHLENQKTFMLKEAKRREKVIKKKEESLNTFQDSLDKMKLLSPTAGKRLALYENVSDRKTKLQRCRLAINAIKEIVGSLNIDSFLKVFFKYVNDSTDFNVKYQLSDMETFYCKVRFNLPDGFFRLFKKYYKEITGFDVFSSRHDIADIQRNISVSSYYRISTQSIQTKTLSGVLTTVKKPIVQITSLSEVLSQRLSTLAAHNRLRFDEGTGENISVAIAGDKGGDETKLVLILENLEKPNDSRGQLLLGWYNGSDDYQSLKDNMSDVFAQFNSLTEIKYNDGSTDVTRKVVKKVSGDIKFCSALYQHSGQSSSEPCHYCKISISNHGRNVSKLENTAFEDIGTRRTLAEYKQKGNPLVDVDLCNVAIPPMHCVQGLLQKYAINYFVALANVIDSGDPDFPETLEQQRRRVKDLEFEEMTYVQRIKSSSEDKDQLGLILEALSKLKRTRRKSKKSCSSTFCIANSIKRDCVDLDTYQCNGCQEIFHFCCNGIVSMEEKATSRLANNRISCFECDLNHVMSTDERISVVKKKKEDLEDAMMSDEETWSTVNTEKENTLKIIHEQGGANSVRQKFDDLMKSIKCDNYNCSKNLTGNMSRRFLRKEVIDEVVSIFPWSQQLEDVRNFLYHLEFLMSSSDNNLKTPAEIDEIEEHLIGMIECLRSAHPKKNVNVKLHLVAAHLMEYLRQHLSWGRISEQGVEHIHSTFNNLHLKLAPIRDPVAKANAILNYFSNENFLFDCGDIWNT</sequence>
<dbReference type="OMA" id="KPNDSRG"/>
<name>E3MY98_CAERE</name>
<dbReference type="Pfam" id="PF06918">
    <property type="entry name" value="DUF1280"/>
    <property type="match status" value="1"/>
</dbReference>
<dbReference type="InParanoid" id="E3MY98"/>
<evidence type="ECO:0000313" key="1">
    <source>
        <dbReference type="EMBL" id="EFP12003.1"/>
    </source>
</evidence>